<dbReference type="PANTHER" id="PTHR30329">
    <property type="entry name" value="STATOR ELEMENT OF FLAGELLAR MOTOR COMPLEX"/>
    <property type="match status" value="1"/>
</dbReference>
<evidence type="ECO:0000256" key="2">
    <source>
        <dbReference type="SAM" id="Phobius"/>
    </source>
</evidence>
<keyword evidence="1" id="KW-0175">Coiled coil</keyword>
<evidence type="ECO:0000256" key="1">
    <source>
        <dbReference type="SAM" id="Coils"/>
    </source>
</evidence>
<dbReference type="SUPFAM" id="SSF103088">
    <property type="entry name" value="OmpA-like"/>
    <property type="match status" value="1"/>
</dbReference>
<gene>
    <name evidence="4" type="ORF">MNBD_UNCLBAC01-625</name>
</gene>
<feature type="transmembrane region" description="Helical" evidence="2">
    <location>
        <begin position="6"/>
        <end position="28"/>
    </location>
</feature>
<evidence type="ECO:0000313" key="4">
    <source>
        <dbReference type="EMBL" id="VAX35426.1"/>
    </source>
</evidence>
<reference evidence="4" key="1">
    <citation type="submission" date="2018-06" db="EMBL/GenBank/DDBJ databases">
        <authorList>
            <person name="Zhirakovskaya E."/>
        </authorList>
    </citation>
    <scope>NUCLEOTIDE SEQUENCE</scope>
</reference>
<dbReference type="CDD" id="cd07185">
    <property type="entry name" value="OmpA_C-like"/>
    <property type="match status" value="1"/>
</dbReference>
<dbReference type="InterPro" id="IPR006665">
    <property type="entry name" value="OmpA-like"/>
</dbReference>
<dbReference type="InterPro" id="IPR050330">
    <property type="entry name" value="Bact_OuterMem_StrucFunc"/>
</dbReference>
<keyword evidence="2" id="KW-1133">Transmembrane helix</keyword>
<dbReference type="PROSITE" id="PS51257">
    <property type="entry name" value="PROKAR_LIPOPROTEIN"/>
    <property type="match status" value="1"/>
</dbReference>
<keyword evidence="2" id="KW-0812">Transmembrane</keyword>
<dbReference type="PROSITE" id="PS51123">
    <property type="entry name" value="OMPA_2"/>
    <property type="match status" value="1"/>
</dbReference>
<sequence length="204" mass="23055">MRTKISIFSSGILAFFIIFTLGGCTFVFQKGRRVDVEKISRLKRELTDLERAKLELEDRLRQEIADDEVKVEQVDKGLVITFVAEVLFDSGKADLRESSFSKLDKVAGVLNTTVKDFKVGVEGHSDNDPIKHSGWKSNWELSTGRALSVLHYMEEIHQVAPQRLSATGYGEHRPVTTNDTKAGKQKNRRVEIVILPKVDKKGRK</sequence>
<accession>A0A3B1CXN7</accession>
<protein>
    <submittedName>
        <fullName evidence="4">Flagellar motor rotation protein MotB</fullName>
    </submittedName>
</protein>
<name>A0A3B1CXN7_9ZZZZ</name>
<dbReference type="Pfam" id="PF00691">
    <property type="entry name" value="OmpA"/>
    <property type="match status" value="1"/>
</dbReference>
<dbReference type="InterPro" id="IPR036737">
    <property type="entry name" value="OmpA-like_sf"/>
</dbReference>
<dbReference type="AlphaFoldDB" id="A0A3B1CXN7"/>
<keyword evidence="4" id="KW-0966">Cell projection</keyword>
<feature type="domain" description="OmpA-like" evidence="3">
    <location>
        <begin position="75"/>
        <end position="198"/>
    </location>
</feature>
<dbReference type="PANTHER" id="PTHR30329:SF21">
    <property type="entry name" value="LIPOPROTEIN YIAD-RELATED"/>
    <property type="match status" value="1"/>
</dbReference>
<evidence type="ECO:0000259" key="3">
    <source>
        <dbReference type="PROSITE" id="PS51123"/>
    </source>
</evidence>
<keyword evidence="2" id="KW-0472">Membrane</keyword>
<keyword evidence="4" id="KW-0282">Flagellum</keyword>
<feature type="coiled-coil region" evidence="1">
    <location>
        <begin position="39"/>
        <end position="66"/>
    </location>
</feature>
<dbReference type="EMBL" id="UOGJ01000051">
    <property type="protein sequence ID" value="VAX35426.1"/>
    <property type="molecule type" value="Genomic_DNA"/>
</dbReference>
<keyword evidence="4" id="KW-0969">Cilium</keyword>
<organism evidence="4">
    <name type="scientific">hydrothermal vent metagenome</name>
    <dbReference type="NCBI Taxonomy" id="652676"/>
    <lineage>
        <taxon>unclassified sequences</taxon>
        <taxon>metagenomes</taxon>
        <taxon>ecological metagenomes</taxon>
    </lineage>
</organism>
<dbReference type="Gene3D" id="3.30.1330.60">
    <property type="entry name" value="OmpA-like domain"/>
    <property type="match status" value="1"/>
</dbReference>
<proteinExistence type="predicted"/>